<reference evidence="1 2" key="1">
    <citation type="submission" date="2019-07" db="EMBL/GenBank/DDBJ databases">
        <title>Genomic Encyclopedia of Type Strains, Phase IV (KMG-IV): sequencing the most valuable type-strain genomes for metagenomic binning, comparative biology and taxonomic classification.</title>
        <authorList>
            <person name="Goeker M."/>
        </authorList>
    </citation>
    <scope>NUCLEOTIDE SEQUENCE [LARGE SCALE GENOMIC DNA]</scope>
    <source>
        <strain evidence="1 2">SS015</strain>
    </source>
</reference>
<dbReference type="Gene3D" id="1.25.40.10">
    <property type="entry name" value="Tetratricopeptide repeat domain"/>
    <property type="match status" value="2"/>
</dbReference>
<evidence type="ECO:0000313" key="1">
    <source>
        <dbReference type="EMBL" id="TYO98673.1"/>
    </source>
</evidence>
<dbReference type="AlphaFoldDB" id="A0A5D3WL30"/>
<dbReference type="InterPro" id="IPR019734">
    <property type="entry name" value="TPR_rpt"/>
</dbReference>
<gene>
    <name evidence="1" type="ORF">EDC39_10535</name>
</gene>
<dbReference type="EMBL" id="VNIB01000005">
    <property type="protein sequence ID" value="TYO98673.1"/>
    <property type="molecule type" value="Genomic_DNA"/>
</dbReference>
<organism evidence="1 2">
    <name type="scientific">Geothermobacter ehrlichii</name>
    <dbReference type="NCBI Taxonomy" id="213224"/>
    <lineage>
        <taxon>Bacteria</taxon>
        <taxon>Pseudomonadati</taxon>
        <taxon>Thermodesulfobacteriota</taxon>
        <taxon>Desulfuromonadia</taxon>
        <taxon>Desulfuromonadales</taxon>
        <taxon>Geothermobacteraceae</taxon>
        <taxon>Geothermobacter</taxon>
    </lineage>
</organism>
<proteinExistence type="predicted"/>
<keyword evidence="2" id="KW-1185">Reference proteome</keyword>
<evidence type="ECO:0008006" key="3">
    <source>
        <dbReference type="Google" id="ProtNLM"/>
    </source>
</evidence>
<dbReference type="SMART" id="SM00028">
    <property type="entry name" value="TPR"/>
    <property type="match status" value="3"/>
</dbReference>
<dbReference type="RefSeq" id="WP_187426685.1">
    <property type="nucleotide sequence ID" value="NZ_VNIB01000005.1"/>
</dbReference>
<protein>
    <recommendedName>
        <fullName evidence="3">Tetratricopeptide repeat protein</fullName>
    </recommendedName>
</protein>
<dbReference type="SUPFAM" id="SSF48452">
    <property type="entry name" value="TPR-like"/>
    <property type="match status" value="1"/>
</dbReference>
<name>A0A5D3WL30_9BACT</name>
<sequence length="233" mass="26767">MRRAAGTGRTVLFALLGLLLLTGCAGVAGVAVTPDPELGRRLFREAEQLYATRNYRQAADRLAQAAVYLPANADLILRRGEVEEYLGNFANAARIYRQGLQQTGERLNEIRYHLARLELRVLKHPQKARELFRQIPNWDWHYDDLRALFLLLEKKDPRGALQNLNWIPYRLKNAPESAFVHFHIALAYAELGQIDKATERLLLAIDRNSHKGLSRQIERFWNRIQNAPLPPAR</sequence>
<comment type="caution">
    <text evidence="1">The sequence shown here is derived from an EMBL/GenBank/DDBJ whole genome shotgun (WGS) entry which is preliminary data.</text>
</comment>
<dbReference type="Proteomes" id="UP000324159">
    <property type="component" value="Unassembled WGS sequence"/>
</dbReference>
<dbReference type="PROSITE" id="PS51257">
    <property type="entry name" value="PROKAR_LIPOPROTEIN"/>
    <property type="match status" value="1"/>
</dbReference>
<dbReference type="InterPro" id="IPR011990">
    <property type="entry name" value="TPR-like_helical_dom_sf"/>
</dbReference>
<evidence type="ECO:0000313" key="2">
    <source>
        <dbReference type="Proteomes" id="UP000324159"/>
    </source>
</evidence>
<accession>A0A5D3WL30</accession>